<gene>
    <name evidence="9" type="ORF">FPY71_07640</name>
</gene>
<dbReference type="CDD" id="cd17321">
    <property type="entry name" value="MFS_MMR_MDR_like"/>
    <property type="match status" value="1"/>
</dbReference>
<evidence type="ECO:0000313" key="10">
    <source>
        <dbReference type="Proteomes" id="UP000324738"/>
    </source>
</evidence>
<name>A0A5B0DVF9_9HYPH</name>
<feature type="transmembrane region" description="Helical" evidence="7">
    <location>
        <begin position="297"/>
        <end position="317"/>
    </location>
</feature>
<reference evidence="9 10" key="1">
    <citation type="submission" date="2019-08" db="EMBL/GenBank/DDBJ databases">
        <title>Aureimonas fodiniaquatilis sp. nov., isolated from a coal mine wastewater.</title>
        <authorList>
            <person name="Kim W."/>
        </authorList>
    </citation>
    <scope>NUCLEOTIDE SEQUENCE [LARGE SCALE GENOMIC DNA]</scope>
    <source>
        <strain evidence="9 10">CAU 1482</strain>
    </source>
</reference>
<feature type="transmembrane region" description="Helical" evidence="7">
    <location>
        <begin position="74"/>
        <end position="92"/>
    </location>
</feature>
<dbReference type="AlphaFoldDB" id="A0A5B0DVF9"/>
<keyword evidence="2" id="KW-0813">Transport</keyword>
<evidence type="ECO:0000256" key="3">
    <source>
        <dbReference type="ARBA" id="ARBA00022475"/>
    </source>
</evidence>
<feature type="transmembrane region" description="Helical" evidence="7">
    <location>
        <begin position="195"/>
        <end position="214"/>
    </location>
</feature>
<feature type="domain" description="Major facilitator superfamily (MFS) profile" evidence="8">
    <location>
        <begin position="9"/>
        <end position="489"/>
    </location>
</feature>
<feature type="transmembrane region" description="Helical" evidence="7">
    <location>
        <begin position="159"/>
        <end position="183"/>
    </location>
</feature>
<feature type="transmembrane region" description="Helical" evidence="7">
    <location>
        <begin position="7"/>
        <end position="31"/>
    </location>
</feature>
<evidence type="ECO:0000313" key="9">
    <source>
        <dbReference type="EMBL" id="KAA0970383.1"/>
    </source>
</evidence>
<sequence length="493" mass="51102">MFLQSRWLVLAIVSSALLLIVIDMTVLYTALPRLTADLSASASQKLWIVNAYALVVAGLLPGSGALSDRYGAKVMFVSGLVVFGAASMLAAFSPSSEILILARVFLAIGAAMMMPATLSIIRQQFDDPQERAFAIGVWASIAAGGAAFGPVLGGILLEFFWWGSVFLINVPVVVIAFVAAIRLIPRNPANPNRPFDLVGSGQVLVGLVALVLAIKELGRADAVWSLAFLYLALSGSFLGLFYRRQRRASSPMVDFALFKNKEFSSGVIAALVACAALIGLELAISQRLQLAMALSPLQAGIAILPLPLAAFVAGPLAGLVMPRMGATRLLWSSMMVAGAGTLGLFFALDHGVLAQIAAFIVIGVGVGATMTAASSAILMNAPAESAGSAASIEEVSYEMGGAIGVAILGSAMAGIYTNAMSSSDVANAHPQIIDSFDAALAARATMPEEAATAMMDLALHAFNMSAMAAIAIAASLLLVSSAFILYRSRPAVM</sequence>
<keyword evidence="6 7" id="KW-0472">Membrane</keyword>
<feature type="transmembrane region" description="Helical" evidence="7">
    <location>
        <begin position="220"/>
        <end position="242"/>
    </location>
</feature>
<keyword evidence="10" id="KW-1185">Reference proteome</keyword>
<evidence type="ECO:0000256" key="1">
    <source>
        <dbReference type="ARBA" id="ARBA00004651"/>
    </source>
</evidence>
<feature type="transmembrane region" description="Helical" evidence="7">
    <location>
        <begin position="263"/>
        <end position="285"/>
    </location>
</feature>
<feature type="transmembrane region" description="Helical" evidence="7">
    <location>
        <begin position="133"/>
        <end position="153"/>
    </location>
</feature>
<evidence type="ECO:0000256" key="4">
    <source>
        <dbReference type="ARBA" id="ARBA00022692"/>
    </source>
</evidence>
<proteinExistence type="predicted"/>
<evidence type="ECO:0000259" key="8">
    <source>
        <dbReference type="PROSITE" id="PS50850"/>
    </source>
</evidence>
<dbReference type="PANTHER" id="PTHR42718">
    <property type="entry name" value="MAJOR FACILITATOR SUPERFAMILY MULTIDRUG TRANSPORTER MFSC"/>
    <property type="match status" value="1"/>
</dbReference>
<feature type="transmembrane region" description="Helical" evidence="7">
    <location>
        <begin position="329"/>
        <end position="348"/>
    </location>
</feature>
<feature type="transmembrane region" description="Helical" evidence="7">
    <location>
        <begin position="354"/>
        <end position="378"/>
    </location>
</feature>
<dbReference type="GO" id="GO:0005886">
    <property type="term" value="C:plasma membrane"/>
    <property type="evidence" value="ECO:0007669"/>
    <property type="project" value="UniProtKB-SubCell"/>
</dbReference>
<dbReference type="InterPro" id="IPR036259">
    <property type="entry name" value="MFS_trans_sf"/>
</dbReference>
<organism evidence="9 10">
    <name type="scientific">Aureimonas fodinaquatilis</name>
    <dbReference type="NCBI Taxonomy" id="2565783"/>
    <lineage>
        <taxon>Bacteria</taxon>
        <taxon>Pseudomonadati</taxon>
        <taxon>Pseudomonadota</taxon>
        <taxon>Alphaproteobacteria</taxon>
        <taxon>Hyphomicrobiales</taxon>
        <taxon>Aurantimonadaceae</taxon>
        <taxon>Aureimonas</taxon>
    </lineage>
</organism>
<evidence type="ECO:0000256" key="7">
    <source>
        <dbReference type="SAM" id="Phobius"/>
    </source>
</evidence>
<dbReference type="Proteomes" id="UP000324738">
    <property type="component" value="Unassembled WGS sequence"/>
</dbReference>
<feature type="transmembrane region" description="Helical" evidence="7">
    <location>
        <begin position="46"/>
        <end position="67"/>
    </location>
</feature>
<feature type="transmembrane region" description="Helical" evidence="7">
    <location>
        <begin position="399"/>
        <end position="417"/>
    </location>
</feature>
<protein>
    <submittedName>
        <fullName evidence="9">MFS transporter</fullName>
    </submittedName>
</protein>
<keyword evidence="4 7" id="KW-0812">Transmembrane</keyword>
<keyword evidence="3" id="KW-1003">Cell membrane</keyword>
<dbReference type="PANTHER" id="PTHR42718:SF47">
    <property type="entry name" value="METHYL VIOLOGEN RESISTANCE PROTEIN SMVA"/>
    <property type="match status" value="1"/>
</dbReference>
<evidence type="ECO:0000256" key="6">
    <source>
        <dbReference type="ARBA" id="ARBA00023136"/>
    </source>
</evidence>
<dbReference type="SUPFAM" id="SSF103473">
    <property type="entry name" value="MFS general substrate transporter"/>
    <property type="match status" value="1"/>
</dbReference>
<dbReference type="InterPro" id="IPR011701">
    <property type="entry name" value="MFS"/>
</dbReference>
<comment type="subcellular location">
    <subcellularLocation>
        <location evidence="1">Cell membrane</location>
        <topology evidence="1">Multi-pass membrane protein</topology>
    </subcellularLocation>
</comment>
<feature type="transmembrane region" description="Helical" evidence="7">
    <location>
        <begin position="464"/>
        <end position="486"/>
    </location>
</feature>
<dbReference type="InterPro" id="IPR020846">
    <property type="entry name" value="MFS_dom"/>
</dbReference>
<dbReference type="PROSITE" id="PS50850">
    <property type="entry name" value="MFS"/>
    <property type="match status" value="1"/>
</dbReference>
<dbReference type="Pfam" id="PF07690">
    <property type="entry name" value="MFS_1"/>
    <property type="match status" value="1"/>
</dbReference>
<dbReference type="EMBL" id="VTWH01000002">
    <property type="protein sequence ID" value="KAA0970383.1"/>
    <property type="molecule type" value="Genomic_DNA"/>
</dbReference>
<comment type="caution">
    <text evidence="9">The sequence shown here is derived from an EMBL/GenBank/DDBJ whole genome shotgun (WGS) entry which is preliminary data.</text>
</comment>
<evidence type="ECO:0000256" key="2">
    <source>
        <dbReference type="ARBA" id="ARBA00022448"/>
    </source>
</evidence>
<keyword evidence="5 7" id="KW-1133">Transmembrane helix</keyword>
<dbReference type="Gene3D" id="1.20.1250.20">
    <property type="entry name" value="MFS general substrate transporter like domains"/>
    <property type="match status" value="1"/>
</dbReference>
<evidence type="ECO:0000256" key="5">
    <source>
        <dbReference type="ARBA" id="ARBA00022989"/>
    </source>
</evidence>
<dbReference type="OrthoDB" id="9807274at2"/>
<accession>A0A5B0DVF9</accession>
<dbReference type="Gene3D" id="1.20.1720.10">
    <property type="entry name" value="Multidrug resistance protein D"/>
    <property type="match status" value="1"/>
</dbReference>
<feature type="transmembrane region" description="Helical" evidence="7">
    <location>
        <begin position="98"/>
        <end position="121"/>
    </location>
</feature>
<dbReference type="GO" id="GO:0022857">
    <property type="term" value="F:transmembrane transporter activity"/>
    <property type="evidence" value="ECO:0007669"/>
    <property type="project" value="InterPro"/>
</dbReference>
<dbReference type="RefSeq" id="WP_149299307.1">
    <property type="nucleotide sequence ID" value="NZ_VTWH01000002.1"/>
</dbReference>